<keyword evidence="1" id="KW-0813">Transport</keyword>
<evidence type="ECO:0000256" key="3">
    <source>
        <dbReference type="ARBA" id="ARBA00022723"/>
    </source>
</evidence>
<evidence type="ECO:0000256" key="4">
    <source>
        <dbReference type="ARBA" id="ARBA00022982"/>
    </source>
</evidence>
<dbReference type="AlphaFoldDB" id="A0AAJ2F0F3"/>
<dbReference type="Pfam" id="PF00034">
    <property type="entry name" value="Cytochrom_C"/>
    <property type="match status" value="1"/>
</dbReference>
<keyword evidence="4" id="KW-0249">Electron transport</keyword>
<evidence type="ECO:0000313" key="11">
    <source>
        <dbReference type="Proteomes" id="UP001249076"/>
    </source>
</evidence>
<evidence type="ECO:0000256" key="6">
    <source>
        <dbReference type="PROSITE-ProRule" id="PRU00433"/>
    </source>
</evidence>
<evidence type="ECO:0000313" key="12">
    <source>
        <dbReference type="Proteomes" id="UP001253458"/>
    </source>
</evidence>
<keyword evidence="5 6" id="KW-0408">Iron</keyword>
<dbReference type="PROSITE" id="PS51007">
    <property type="entry name" value="CYTC"/>
    <property type="match status" value="1"/>
</dbReference>
<gene>
    <name evidence="9" type="ORF">J2W88_001482</name>
    <name evidence="10" type="ORF">J2W93_001673</name>
</gene>
<dbReference type="GO" id="GO:0009055">
    <property type="term" value="F:electron transfer activity"/>
    <property type="evidence" value="ECO:0007669"/>
    <property type="project" value="InterPro"/>
</dbReference>
<keyword evidence="11" id="KW-1185">Reference proteome</keyword>
<feature type="domain" description="Cytochrome c" evidence="8">
    <location>
        <begin position="30"/>
        <end position="127"/>
    </location>
</feature>
<evidence type="ECO:0000256" key="7">
    <source>
        <dbReference type="SAM" id="SignalP"/>
    </source>
</evidence>
<sequence>MPLPRPLPPVHHVAFAAALLWGASGSAIAQSVERGAALYTTHCSSCHSIDRHGEGPAHRGVVGRRAGALKDFDYSPALRASKILWTRATLKAWLTDPEALIPGQGMDYQLDNAQDREDVVAYLATLKRLPAPVPTAR</sequence>
<accession>A0AAJ2F0F3</accession>
<comment type="caution">
    <text evidence="9">The sequence shown here is derived from an EMBL/GenBank/DDBJ whole genome shotgun (WGS) entry which is preliminary data.</text>
</comment>
<dbReference type="PRINTS" id="PR00604">
    <property type="entry name" value="CYTCHRMECIAB"/>
</dbReference>
<dbReference type="InterPro" id="IPR009056">
    <property type="entry name" value="Cyt_c-like_dom"/>
</dbReference>
<dbReference type="Gene3D" id="1.10.760.10">
    <property type="entry name" value="Cytochrome c-like domain"/>
    <property type="match status" value="1"/>
</dbReference>
<evidence type="ECO:0000256" key="5">
    <source>
        <dbReference type="ARBA" id="ARBA00023004"/>
    </source>
</evidence>
<dbReference type="EMBL" id="JAVDTS010000002">
    <property type="protein sequence ID" value="MDR6836845.1"/>
    <property type="molecule type" value="Genomic_DNA"/>
</dbReference>
<dbReference type="InterPro" id="IPR002327">
    <property type="entry name" value="Cyt_c_1A/1B"/>
</dbReference>
<dbReference type="GO" id="GO:0020037">
    <property type="term" value="F:heme binding"/>
    <property type="evidence" value="ECO:0007669"/>
    <property type="project" value="InterPro"/>
</dbReference>
<evidence type="ECO:0000313" key="9">
    <source>
        <dbReference type="EMBL" id="MDR6766217.1"/>
    </source>
</evidence>
<evidence type="ECO:0000256" key="1">
    <source>
        <dbReference type="ARBA" id="ARBA00022448"/>
    </source>
</evidence>
<organism evidence="9 12">
    <name type="scientific">Acidovorax delafieldii</name>
    <name type="common">Pseudomonas delafieldii</name>
    <dbReference type="NCBI Taxonomy" id="47920"/>
    <lineage>
        <taxon>Bacteria</taxon>
        <taxon>Pseudomonadati</taxon>
        <taxon>Pseudomonadota</taxon>
        <taxon>Betaproteobacteria</taxon>
        <taxon>Burkholderiales</taxon>
        <taxon>Comamonadaceae</taxon>
        <taxon>Acidovorax</taxon>
    </lineage>
</organism>
<reference evidence="9 11" key="1">
    <citation type="submission" date="2023-07" db="EMBL/GenBank/DDBJ databases">
        <title>Sorghum-associated microbial communities from plants grown in Nebraska, USA.</title>
        <authorList>
            <person name="Schachtman D."/>
        </authorList>
    </citation>
    <scope>NUCLEOTIDE SEQUENCE</scope>
    <source>
        <strain evidence="10 11">BE105</strain>
        <strain evidence="9">BE69</strain>
    </source>
</reference>
<evidence type="ECO:0000256" key="2">
    <source>
        <dbReference type="ARBA" id="ARBA00022617"/>
    </source>
</evidence>
<dbReference type="EMBL" id="JAVDTL010000002">
    <property type="protein sequence ID" value="MDR6766217.1"/>
    <property type="molecule type" value="Genomic_DNA"/>
</dbReference>
<protein>
    <submittedName>
        <fullName evidence="9">Cytochrome c</fullName>
    </submittedName>
</protein>
<dbReference type="RefSeq" id="WP_310046539.1">
    <property type="nucleotide sequence ID" value="NZ_JAVDTL010000002.1"/>
</dbReference>
<keyword evidence="3 6" id="KW-0479">Metal-binding</keyword>
<feature type="signal peptide" evidence="7">
    <location>
        <begin position="1"/>
        <end position="29"/>
    </location>
</feature>
<dbReference type="GO" id="GO:0046872">
    <property type="term" value="F:metal ion binding"/>
    <property type="evidence" value="ECO:0007669"/>
    <property type="project" value="UniProtKB-KW"/>
</dbReference>
<proteinExistence type="predicted"/>
<name>A0AAJ2F0F3_ACIDE</name>
<dbReference type="PANTHER" id="PTHR11961">
    <property type="entry name" value="CYTOCHROME C"/>
    <property type="match status" value="1"/>
</dbReference>
<dbReference type="InterPro" id="IPR036909">
    <property type="entry name" value="Cyt_c-like_dom_sf"/>
</dbReference>
<dbReference type="SUPFAM" id="SSF46626">
    <property type="entry name" value="Cytochrome c"/>
    <property type="match status" value="1"/>
</dbReference>
<evidence type="ECO:0000313" key="10">
    <source>
        <dbReference type="EMBL" id="MDR6836845.1"/>
    </source>
</evidence>
<keyword evidence="7" id="KW-0732">Signal</keyword>
<feature type="chain" id="PRO_5042562782" evidence="7">
    <location>
        <begin position="30"/>
        <end position="137"/>
    </location>
</feature>
<dbReference type="Proteomes" id="UP001249076">
    <property type="component" value="Unassembled WGS sequence"/>
</dbReference>
<dbReference type="Proteomes" id="UP001253458">
    <property type="component" value="Unassembled WGS sequence"/>
</dbReference>
<keyword evidence="2 6" id="KW-0349">Heme</keyword>
<evidence type="ECO:0000259" key="8">
    <source>
        <dbReference type="PROSITE" id="PS51007"/>
    </source>
</evidence>